<sequence>MMSATSPPTAKRCAASRWRVTGGKNRTRCSVLNFGECRAMTAYAIETNLLDPDIFPQAKGPPHHLFDAWRASDPVHWNPPNPAYTGGMPNSSGVKGFWVLTRYHDVFDVSMNQALFTSHDGIVLWDVEGAELERQRANFMVMQPEAHSAVKKVIMPPFMPRALAELSPEIDKLAAEIVDRVAPRGSCEFVFDVAAVLPVHTFCELMGIPPQYRDQVAAYGNEMADVESRANISMDPMIGLFGLAQQMAEEKRRNPDGRLLSVMVNDKTLNLDPMMINQFVLVFAMAGHETTRSTAAHFLYLMSRHPEQYALLRSDFDAHIDNAIDEVLRFTSTTTNFVRHAVADTMIGDQQVRKGDKIYLSYAAANRDPAVFADPHRFEITRANAKRHLAFGAGPHICVGARLARMQLKALLQQVVTRLPDYALAGEPEWLRSIWFNAIIRMPVAFTPE</sequence>
<dbReference type="AlphaFoldDB" id="A0A4Y9EQI4"/>
<evidence type="ECO:0000313" key="4">
    <source>
        <dbReference type="Proteomes" id="UP000297737"/>
    </source>
</evidence>
<dbReference type="PRINTS" id="PR00385">
    <property type="entry name" value="P450"/>
</dbReference>
<dbReference type="Proteomes" id="UP000297737">
    <property type="component" value="Unassembled WGS sequence"/>
</dbReference>
<dbReference type="RefSeq" id="WP_135244581.1">
    <property type="nucleotide sequence ID" value="NZ_SIHO01000001.1"/>
</dbReference>
<dbReference type="InterPro" id="IPR017972">
    <property type="entry name" value="Cyt_P450_CS"/>
</dbReference>
<keyword evidence="2" id="KW-0479">Metal-binding</keyword>
<proteinExistence type="inferred from homology"/>
<dbReference type="GO" id="GO:0006707">
    <property type="term" value="P:cholesterol catabolic process"/>
    <property type="evidence" value="ECO:0007669"/>
    <property type="project" value="TreeGrafter"/>
</dbReference>
<keyword evidence="4" id="KW-1185">Reference proteome</keyword>
<dbReference type="Gene3D" id="1.10.630.10">
    <property type="entry name" value="Cytochrome P450"/>
    <property type="match status" value="1"/>
</dbReference>
<comment type="similarity">
    <text evidence="1 2">Belongs to the cytochrome P450 family.</text>
</comment>
<keyword evidence="2" id="KW-0349">Heme</keyword>
<reference evidence="3 4" key="1">
    <citation type="submission" date="2019-02" db="EMBL/GenBank/DDBJ databases">
        <title>Polymorphobacter sp. isolated from the lake at the Tibet of China.</title>
        <authorList>
            <person name="Li A."/>
        </authorList>
    </citation>
    <scope>NUCLEOTIDE SEQUENCE [LARGE SCALE GENOMIC DNA]</scope>
    <source>
        <strain evidence="3 4">DJ1R-1</strain>
    </source>
</reference>
<dbReference type="GO" id="GO:0020037">
    <property type="term" value="F:heme binding"/>
    <property type="evidence" value="ECO:0007669"/>
    <property type="project" value="InterPro"/>
</dbReference>
<evidence type="ECO:0000256" key="2">
    <source>
        <dbReference type="RuleBase" id="RU000461"/>
    </source>
</evidence>
<dbReference type="GO" id="GO:0008395">
    <property type="term" value="F:steroid hydroxylase activity"/>
    <property type="evidence" value="ECO:0007669"/>
    <property type="project" value="TreeGrafter"/>
</dbReference>
<dbReference type="PANTHER" id="PTHR46696">
    <property type="entry name" value="P450, PUTATIVE (EUROFUNG)-RELATED"/>
    <property type="match status" value="1"/>
</dbReference>
<dbReference type="Pfam" id="PF00067">
    <property type="entry name" value="p450"/>
    <property type="match status" value="1"/>
</dbReference>
<keyword evidence="2" id="KW-0408">Iron</keyword>
<dbReference type="InterPro" id="IPR001128">
    <property type="entry name" value="Cyt_P450"/>
</dbReference>
<dbReference type="PANTHER" id="PTHR46696:SF4">
    <property type="entry name" value="BIOTIN BIOSYNTHESIS CYTOCHROME P450"/>
    <property type="match status" value="1"/>
</dbReference>
<dbReference type="EMBL" id="SIHO01000001">
    <property type="protein sequence ID" value="TFU05856.1"/>
    <property type="molecule type" value="Genomic_DNA"/>
</dbReference>
<dbReference type="SUPFAM" id="SSF48264">
    <property type="entry name" value="Cytochrome P450"/>
    <property type="match status" value="1"/>
</dbReference>
<dbReference type="PRINTS" id="PR00359">
    <property type="entry name" value="BP450"/>
</dbReference>
<dbReference type="PROSITE" id="PS00086">
    <property type="entry name" value="CYTOCHROME_P450"/>
    <property type="match status" value="1"/>
</dbReference>
<evidence type="ECO:0000256" key="1">
    <source>
        <dbReference type="ARBA" id="ARBA00010617"/>
    </source>
</evidence>
<accession>A0A4Y9EQI4</accession>
<dbReference type="GO" id="GO:0005506">
    <property type="term" value="F:iron ion binding"/>
    <property type="evidence" value="ECO:0007669"/>
    <property type="project" value="InterPro"/>
</dbReference>
<organism evidence="3 4">
    <name type="scientific">Glacieibacterium arshaanense</name>
    <dbReference type="NCBI Taxonomy" id="2511025"/>
    <lineage>
        <taxon>Bacteria</taxon>
        <taxon>Pseudomonadati</taxon>
        <taxon>Pseudomonadota</taxon>
        <taxon>Alphaproteobacteria</taxon>
        <taxon>Sphingomonadales</taxon>
        <taxon>Sphingosinicellaceae</taxon>
        <taxon>Glacieibacterium</taxon>
    </lineage>
</organism>
<gene>
    <name evidence="3" type="ORF">EUV02_02190</name>
</gene>
<name>A0A4Y9EQI4_9SPHN</name>
<keyword evidence="2" id="KW-0503">Monooxygenase</keyword>
<protein>
    <submittedName>
        <fullName evidence="3">Cytochrome P450</fullName>
    </submittedName>
</protein>
<keyword evidence="2" id="KW-0560">Oxidoreductase</keyword>
<comment type="caution">
    <text evidence="3">The sequence shown here is derived from an EMBL/GenBank/DDBJ whole genome shotgun (WGS) entry which is preliminary data.</text>
</comment>
<dbReference type="OrthoDB" id="5522954at2"/>
<dbReference type="InterPro" id="IPR036396">
    <property type="entry name" value="Cyt_P450_sf"/>
</dbReference>
<dbReference type="GO" id="GO:0036199">
    <property type="term" value="F:cholest-4-en-3-one 26-monooxygenase activity"/>
    <property type="evidence" value="ECO:0007669"/>
    <property type="project" value="TreeGrafter"/>
</dbReference>
<dbReference type="InterPro" id="IPR002397">
    <property type="entry name" value="Cyt_P450_B"/>
</dbReference>
<evidence type="ECO:0000313" key="3">
    <source>
        <dbReference type="EMBL" id="TFU05856.1"/>
    </source>
</evidence>